<reference evidence="2 3" key="1">
    <citation type="submission" date="2017-11" db="EMBL/GenBank/DDBJ databases">
        <title>Genome-resolved metagenomics identifies genetic mobility, metabolic interactions, and unexpected diversity in perchlorate-reducing communities.</title>
        <authorList>
            <person name="Barnum T.P."/>
            <person name="Figueroa I.A."/>
            <person name="Carlstrom C.I."/>
            <person name="Lucas L.N."/>
            <person name="Engelbrektson A.L."/>
            <person name="Coates J.D."/>
        </authorList>
    </citation>
    <scope>NUCLEOTIDE SEQUENCE [LARGE SCALE GENOMIC DNA]</scope>
    <source>
        <strain evidence="2">BM301</strain>
    </source>
</reference>
<dbReference type="EMBL" id="PKUN01000021">
    <property type="protein sequence ID" value="PLX61182.1"/>
    <property type="molecule type" value="Genomic_DNA"/>
</dbReference>
<evidence type="ECO:0000256" key="1">
    <source>
        <dbReference type="SAM" id="Phobius"/>
    </source>
</evidence>
<protein>
    <submittedName>
        <fullName evidence="2">Uncharacterized protein</fullName>
    </submittedName>
</protein>
<organism evidence="2 3">
    <name type="scientific">Sedimenticola selenatireducens</name>
    <dbReference type="NCBI Taxonomy" id="191960"/>
    <lineage>
        <taxon>Bacteria</taxon>
        <taxon>Pseudomonadati</taxon>
        <taxon>Pseudomonadota</taxon>
        <taxon>Gammaproteobacteria</taxon>
        <taxon>Chromatiales</taxon>
        <taxon>Sedimenticolaceae</taxon>
        <taxon>Sedimenticola</taxon>
    </lineage>
</organism>
<accession>A0A2N6CVF5</accession>
<evidence type="ECO:0000313" key="2">
    <source>
        <dbReference type="EMBL" id="PLX61182.1"/>
    </source>
</evidence>
<keyword evidence="1" id="KW-0812">Transmembrane</keyword>
<keyword evidence="1" id="KW-0472">Membrane</keyword>
<name>A0A2N6CVF5_9GAMM</name>
<gene>
    <name evidence="2" type="ORF">C0630_12365</name>
</gene>
<proteinExistence type="predicted"/>
<feature type="transmembrane region" description="Helical" evidence="1">
    <location>
        <begin position="12"/>
        <end position="29"/>
    </location>
</feature>
<sequence>MDPIFEFIGKVVAIGGSSAIIAYGIFTLVGRKWLETKFAERLEAYKHEQKKELEEIRYRINAQFNRITKIHEKEIEVLPEAWIRLKKSIGQLQYFISPGRQYPNLDSMNGAQLEEFLARSEFYEFEKDKLRQADSKLQMYSELIFFHELHDTRKLAREFHQYIQENRIFLSNDLKEQFTRIDDLIWEAMTDKEFSHEMKDFKAERKSFKEVQDEIAPLVEKIETLVQKRLQYEEAV</sequence>
<evidence type="ECO:0000313" key="3">
    <source>
        <dbReference type="Proteomes" id="UP000235015"/>
    </source>
</evidence>
<dbReference type="RefSeq" id="WP_273439785.1">
    <property type="nucleotide sequence ID" value="NZ_PKUN01000021.1"/>
</dbReference>
<keyword evidence="1" id="KW-1133">Transmembrane helix</keyword>
<dbReference type="AlphaFoldDB" id="A0A2N6CVF5"/>
<comment type="caution">
    <text evidence="2">The sequence shown here is derived from an EMBL/GenBank/DDBJ whole genome shotgun (WGS) entry which is preliminary data.</text>
</comment>
<dbReference type="Proteomes" id="UP000235015">
    <property type="component" value="Unassembled WGS sequence"/>
</dbReference>